<evidence type="ECO:0000313" key="5">
    <source>
        <dbReference type="EMBL" id="KAJ4785893.1"/>
    </source>
</evidence>
<protein>
    <submittedName>
        <fullName evidence="5">Folate receptor family protein</fullName>
    </submittedName>
</protein>
<dbReference type="AlphaFoldDB" id="A0AAV8EXH2"/>
<evidence type="ECO:0000256" key="3">
    <source>
        <dbReference type="SAM" id="Phobius"/>
    </source>
</evidence>
<sequence>MAQRPQRRRALNLFQSTPSDNVGAVVSWAGFNSQFEPDLIKLASGERATPQVHNQPVNGARQRCTVDRAPAGVKKRLSPLLSEGEHSSMKSLSLSPPLLLFVFFNLFVPSSLGERENGLCISQGGRFPPFSIEGQKPRKAPKGPRDLTLCRVFRHNTCCDITQTYPASVSVRKLASTGEGGRECLHLWELLECSICDPTVGTSSGPPQICTSFCNMVFDACSGAYFSLDMKTQILSPCGLNDIVCGKLNKWASNGTELCHLTGFSVHNDSVISDEGGAVQFCYGGKESLDSIANSWKFSEHGSAFDSQHSSFWGLETVSWAIGGMVLTAGLVYISKRKSYSRRQRQAATIRTATRRR</sequence>
<accession>A0AAV8EXH2</accession>
<dbReference type="Pfam" id="PF03024">
    <property type="entry name" value="Folate_rec"/>
    <property type="match status" value="1"/>
</dbReference>
<name>A0AAV8EXH2_9POAL</name>
<evidence type="ECO:0000256" key="1">
    <source>
        <dbReference type="ARBA" id="ARBA00022729"/>
    </source>
</evidence>
<keyword evidence="3" id="KW-0472">Membrane</keyword>
<feature type="domain" description="Folate receptor-like" evidence="4">
    <location>
        <begin position="135"/>
        <end position="261"/>
    </location>
</feature>
<dbReference type="PANTHER" id="PTHR37390">
    <property type="entry name" value="OS02G0592500 PROTEIN"/>
    <property type="match status" value="1"/>
</dbReference>
<evidence type="ECO:0000313" key="6">
    <source>
        <dbReference type="Proteomes" id="UP001140206"/>
    </source>
</evidence>
<keyword evidence="2" id="KW-1015">Disulfide bond</keyword>
<keyword evidence="3" id="KW-0812">Transmembrane</keyword>
<keyword evidence="6" id="KW-1185">Reference proteome</keyword>
<reference evidence="5" key="1">
    <citation type="submission" date="2022-08" db="EMBL/GenBank/DDBJ databases">
        <authorList>
            <person name="Marques A."/>
        </authorList>
    </citation>
    <scope>NUCLEOTIDE SEQUENCE</scope>
    <source>
        <strain evidence="5">RhyPub2mFocal</strain>
        <tissue evidence="5">Leaves</tissue>
    </source>
</reference>
<dbReference type="PANTHER" id="PTHR37390:SF1">
    <property type="entry name" value="FOLATE-BINDING PROTEIN 1"/>
    <property type="match status" value="1"/>
</dbReference>
<dbReference type="EMBL" id="JAMFTS010000002">
    <property type="protein sequence ID" value="KAJ4785893.1"/>
    <property type="molecule type" value="Genomic_DNA"/>
</dbReference>
<keyword evidence="5" id="KW-0675">Receptor</keyword>
<keyword evidence="3" id="KW-1133">Transmembrane helix</keyword>
<proteinExistence type="predicted"/>
<gene>
    <name evidence="5" type="ORF">LUZ62_037139</name>
</gene>
<comment type="caution">
    <text evidence="5">The sequence shown here is derived from an EMBL/GenBank/DDBJ whole genome shotgun (WGS) entry which is preliminary data.</text>
</comment>
<dbReference type="Proteomes" id="UP001140206">
    <property type="component" value="Chromosome 2"/>
</dbReference>
<dbReference type="InterPro" id="IPR018143">
    <property type="entry name" value="Folate_rcpt-like"/>
</dbReference>
<evidence type="ECO:0000259" key="4">
    <source>
        <dbReference type="Pfam" id="PF03024"/>
    </source>
</evidence>
<organism evidence="5 6">
    <name type="scientific">Rhynchospora pubera</name>
    <dbReference type="NCBI Taxonomy" id="906938"/>
    <lineage>
        <taxon>Eukaryota</taxon>
        <taxon>Viridiplantae</taxon>
        <taxon>Streptophyta</taxon>
        <taxon>Embryophyta</taxon>
        <taxon>Tracheophyta</taxon>
        <taxon>Spermatophyta</taxon>
        <taxon>Magnoliopsida</taxon>
        <taxon>Liliopsida</taxon>
        <taxon>Poales</taxon>
        <taxon>Cyperaceae</taxon>
        <taxon>Cyperoideae</taxon>
        <taxon>Rhynchosporeae</taxon>
        <taxon>Rhynchospora</taxon>
    </lineage>
</organism>
<dbReference type="InterPro" id="IPR053305">
    <property type="entry name" value="Folate-binding_rcpt-like"/>
</dbReference>
<feature type="transmembrane region" description="Helical" evidence="3">
    <location>
        <begin position="312"/>
        <end position="334"/>
    </location>
</feature>
<keyword evidence="1" id="KW-0732">Signal</keyword>
<evidence type="ECO:0000256" key="2">
    <source>
        <dbReference type="ARBA" id="ARBA00023157"/>
    </source>
</evidence>